<dbReference type="AlphaFoldDB" id="X0ZKF1"/>
<reference evidence="1" key="1">
    <citation type="journal article" date="2014" name="Front. Microbiol.">
        <title>High frequency of phylogenetically diverse reductive dehalogenase-homologous genes in deep subseafloor sedimentary metagenomes.</title>
        <authorList>
            <person name="Kawai M."/>
            <person name="Futagami T."/>
            <person name="Toyoda A."/>
            <person name="Takaki Y."/>
            <person name="Nishi S."/>
            <person name="Hori S."/>
            <person name="Arai W."/>
            <person name="Tsubouchi T."/>
            <person name="Morono Y."/>
            <person name="Uchiyama I."/>
            <person name="Ito T."/>
            <person name="Fujiyama A."/>
            <person name="Inagaki F."/>
            <person name="Takami H."/>
        </authorList>
    </citation>
    <scope>NUCLEOTIDE SEQUENCE</scope>
    <source>
        <strain evidence="1">Expedition CK06-06</strain>
    </source>
</reference>
<evidence type="ECO:0000313" key="1">
    <source>
        <dbReference type="EMBL" id="GAG60833.1"/>
    </source>
</evidence>
<proteinExistence type="predicted"/>
<accession>X0ZKF1</accession>
<sequence>TQLELEAFAYSVKNNEIDPEHIRQTYYASIAALLGFMAIEEEKVIAVPEELKIV</sequence>
<name>X0ZKF1_9ZZZZ</name>
<protein>
    <submittedName>
        <fullName evidence="1">Uncharacterized protein</fullName>
    </submittedName>
</protein>
<organism evidence="1">
    <name type="scientific">marine sediment metagenome</name>
    <dbReference type="NCBI Taxonomy" id="412755"/>
    <lineage>
        <taxon>unclassified sequences</taxon>
        <taxon>metagenomes</taxon>
        <taxon>ecological metagenomes</taxon>
    </lineage>
</organism>
<feature type="non-terminal residue" evidence="1">
    <location>
        <position position="1"/>
    </location>
</feature>
<dbReference type="EMBL" id="BART01008978">
    <property type="protein sequence ID" value="GAG60833.1"/>
    <property type="molecule type" value="Genomic_DNA"/>
</dbReference>
<gene>
    <name evidence="1" type="ORF">S01H4_20034</name>
</gene>
<comment type="caution">
    <text evidence="1">The sequence shown here is derived from an EMBL/GenBank/DDBJ whole genome shotgun (WGS) entry which is preliminary data.</text>
</comment>